<feature type="chain" id="PRO_5043092690" evidence="3">
    <location>
        <begin position="31"/>
        <end position="217"/>
    </location>
</feature>
<feature type="signal peptide" evidence="3">
    <location>
        <begin position="1"/>
        <end position="30"/>
    </location>
</feature>
<accession>A0AAV3YES0</accession>
<dbReference type="GO" id="GO:0004888">
    <property type="term" value="F:transmembrane signaling receptor activity"/>
    <property type="evidence" value="ECO:0007669"/>
    <property type="project" value="InterPro"/>
</dbReference>
<keyword evidence="5" id="KW-0675">Receptor</keyword>
<dbReference type="InterPro" id="IPR036734">
    <property type="entry name" value="Neur_chan_lig-bd_sf"/>
</dbReference>
<evidence type="ECO:0000313" key="6">
    <source>
        <dbReference type="Proteomes" id="UP000735302"/>
    </source>
</evidence>
<evidence type="ECO:0000256" key="1">
    <source>
        <dbReference type="ARBA" id="ARBA00004141"/>
    </source>
</evidence>
<comment type="subcellular location">
    <subcellularLocation>
        <location evidence="1">Membrane</location>
        <topology evidence="1">Multi-pass membrane protein</topology>
    </subcellularLocation>
</comment>
<dbReference type="GO" id="GO:0016020">
    <property type="term" value="C:membrane"/>
    <property type="evidence" value="ECO:0007669"/>
    <property type="project" value="UniProtKB-SubCell"/>
</dbReference>
<dbReference type="AlphaFoldDB" id="A0AAV3YES0"/>
<dbReference type="GO" id="GO:0005230">
    <property type="term" value="F:extracellular ligand-gated monoatomic ion channel activity"/>
    <property type="evidence" value="ECO:0007669"/>
    <property type="project" value="InterPro"/>
</dbReference>
<dbReference type="InterPro" id="IPR006201">
    <property type="entry name" value="Neur_channel"/>
</dbReference>
<reference evidence="5 6" key="1">
    <citation type="journal article" date="2021" name="Elife">
        <title>Chloroplast acquisition without the gene transfer in kleptoplastic sea slugs, Plakobranchus ocellatus.</title>
        <authorList>
            <person name="Maeda T."/>
            <person name="Takahashi S."/>
            <person name="Yoshida T."/>
            <person name="Shimamura S."/>
            <person name="Takaki Y."/>
            <person name="Nagai Y."/>
            <person name="Toyoda A."/>
            <person name="Suzuki Y."/>
            <person name="Arimoto A."/>
            <person name="Ishii H."/>
            <person name="Satoh N."/>
            <person name="Nishiyama T."/>
            <person name="Hasebe M."/>
            <person name="Maruyama T."/>
            <person name="Minagawa J."/>
            <person name="Obokata J."/>
            <person name="Shigenobu S."/>
        </authorList>
    </citation>
    <scope>NUCLEOTIDE SEQUENCE [LARGE SCALE GENOMIC DNA]</scope>
</reference>
<keyword evidence="3" id="KW-0732">Signal</keyword>
<evidence type="ECO:0000256" key="3">
    <source>
        <dbReference type="RuleBase" id="RU000687"/>
    </source>
</evidence>
<keyword evidence="3" id="KW-0406">Ion transport</keyword>
<name>A0AAV3YES0_9GAST</name>
<proteinExistence type="inferred from homology"/>
<feature type="domain" description="Neurotransmitter-gated ion-channel ligand-binding" evidence="4">
    <location>
        <begin position="36"/>
        <end position="212"/>
    </location>
</feature>
<organism evidence="5 6">
    <name type="scientific">Plakobranchus ocellatus</name>
    <dbReference type="NCBI Taxonomy" id="259542"/>
    <lineage>
        <taxon>Eukaryota</taxon>
        <taxon>Metazoa</taxon>
        <taxon>Spiralia</taxon>
        <taxon>Lophotrochozoa</taxon>
        <taxon>Mollusca</taxon>
        <taxon>Gastropoda</taxon>
        <taxon>Heterobranchia</taxon>
        <taxon>Euthyneura</taxon>
        <taxon>Panpulmonata</taxon>
        <taxon>Sacoglossa</taxon>
        <taxon>Placobranchoidea</taxon>
        <taxon>Plakobranchidae</taxon>
        <taxon>Plakobranchus</taxon>
    </lineage>
</organism>
<comment type="similarity">
    <text evidence="3">Belongs to the ligand-gated ion channel (TC 1.A.9) family.</text>
</comment>
<dbReference type="PRINTS" id="PR00252">
    <property type="entry name" value="NRIONCHANNEL"/>
</dbReference>
<dbReference type="SUPFAM" id="SSF63712">
    <property type="entry name" value="Nicotinic receptor ligand binding domain-like"/>
    <property type="match status" value="1"/>
</dbReference>
<dbReference type="CDD" id="cd18989">
    <property type="entry name" value="LGIC_ECD_cation"/>
    <property type="match status" value="1"/>
</dbReference>
<dbReference type="Gene3D" id="2.70.170.10">
    <property type="entry name" value="Neurotransmitter-gated ion-channel ligand-binding domain"/>
    <property type="match status" value="1"/>
</dbReference>
<dbReference type="InterPro" id="IPR006202">
    <property type="entry name" value="Neur_chan_lig-bd"/>
</dbReference>
<dbReference type="EMBL" id="BLXT01000945">
    <property type="protein sequence ID" value="GFN81690.1"/>
    <property type="molecule type" value="Genomic_DNA"/>
</dbReference>
<keyword evidence="3" id="KW-0407">Ion channel</keyword>
<sequence length="217" mass="24954">MAKQPKHSLATFPLIVTWVVLTVVVMKVHGDFNQTKELYRQLFSDTDNRIHPSLNTSVPKDVFVQVNLLSLREIVEREQYFVINAWIEITWKDEIRSWDPSQYDGVRVVYPGPTDMWKPRLIVSNSVDKRDLFEDDYAPFSLFWDGSAYWLPGTVFALSCTMDMTYFPLDRQSCSLLVLAQQFALDVNLIPALPTANTAGYSQNGEWHLDSTSVTPR</sequence>
<dbReference type="Pfam" id="PF02931">
    <property type="entry name" value="Neur_chan_LBD"/>
    <property type="match status" value="1"/>
</dbReference>
<dbReference type="InterPro" id="IPR018000">
    <property type="entry name" value="Neurotransmitter_ion_chnl_CS"/>
</dbReference>
<comment type="caution">
    <text evidence="5">The sequence shown here is derived from an EMBL/GenBank/DDBJ whole genome shotgun (WGS) entry which is preliminary data.</text>
</comment>
<gene>
    <name evidence="5" type="ORF">PoB_000819600</name>
</gene>
<evidence type="ECO:0000259" key="4">
    <source>
        <dbReference type="Pfam" id="PF02931"/>
    </source>
</evidence>
<evidence type="ECO:0000313" key="5">
    <source>
        <dbReference type="EMBL" id="GFN81690.1"/>
    </source>
</evidence>
<protein>
    <submittedName>
        <fullName evidence="5">Acetylcholine receptor subunit gamma</fullName>
    </submittedName>
</protein>
<keyword evidence="2" id="KW-0472">Membrane</keyword>
<dbReference type="PANTHER" id="PTHR18945">
    <property type="entry name" value="NEUROTRANSMITTER GATED ION CHANNEL"/>
    <property type="match status" value="1"/>
</dbReference>
<dbReference type="PROSITE" id="PS00236">
    <property type="entry name" value="NEUROTR_ION_CHANNEL"/>
    <property type="match status" value="1"/>
</dbReference>
<evidence type="ECO:0000256" key="2">
    <source>
        <dbReference type="ARBA" id="ARBA00023136"/>
    </source>
</evidence>
<dbReference type="Proteomes" id="UP000735302">
    <property type="component" value="Unassembled WGS sequence"/>
</dbReference>
<keyword evidence="6" id="KW-1185">Reference proteome</keyword>
<keyword evidence="3" id="KW-0813">Transport</keyword>